<dbReference type="Pfam" id="PF00512">
    <property type="entry name" value="HisKA"/>
    <property type="match status" value="1"/>
</dbReference>
<feature type="domain" description="Histidine kinase" evidence="8">
    <location>
        <begin position="237"/>
        <end position="471"/>
    </location>
</feature>
<reference evidence="9" key="1">
    <citation type="submission" date="2018-01" db="EMBL/GenBank/DDBJ databases">
        <authorList>
            <person name="Yu X.-D."/>
        </authorList>
    </citation>
    <scope>NUCLEOTIDE SEQUENCE</scope>
    <source>
        <strain evidence="9">ZX-21</strain>
    </source>
</reference>
<dbReference type="CDD" id="cd00082">
    <property type="entry name" value="HisKA"/>
    <property type="match status" value="1"/>
</dbReference>
<keyword evidence="7" id="KW-0175">Coiled coil</keyword>
<dbReference type="AlphaFoldDB" id="A0A2S4HEH4"/>
<dbReference type="Gene3D" id="1.10.287.130">
    <property type="match status" value="1"/>
</dbReference>
<dbReference type="Proteomes" id="UP000237222">
    <property type="component" value="Unassembled WGS sequence"/>
</dbReference>
<keyword evidence="3" id="KW-0597">Phosphoprotein</keyword>
<dbReference type="InterPro" id="IPR005467">
    <property type="entry name" value="His_kinase_dom"/>
</dbReference>
<sequence>MLPLIIAITYAVWEMSSQARAQQRLVMDQAQISHLSVSSQELSKEIERAARQYQLLKDPSLLEILQIKQHQLLESFNKIKAQLPALANDELINAIGSISEDINTSSRNNTANQSQDLELLYTKLKKTNNSLNTKLTDSIQTSLEHAEQELNNVLWRVLITGLLALPASLLLLGASSLIVSRSIRKLSLAIHHLGERRWDKEISIEGPSDLIELGHRLEWMRHQLLTTEQQKSQFTQHITHELKSPLAAIMDAQALLADQIPGSINDQQMAVLDILRTQAENLQELIQQLLNFNAISQGVDAHNDQIDLNFLCQKLISRYRSFLPEAAIQINYKDKGDTVIGNSQLVEMILSNLLSNAIHFSREGGSVRVHWGDCNIDKNGKLIKPDDKANPNHYSHWWLQVSDDGPGIAPEEQEAIFRPFYQGKNKRHGSLKGSGIGLAIVKACAEQAKATLNLNSKPNEGTEFTLCFPKQ</sequence>
<dbReference type="SMART" id="SM00387">
    <property type="entry name" value="HATPase_c"/>
    <property type="match status" value="1"/>
</dbReference>
<dbReference type="Gene3D" id="3.30.565.10">
    <property type="entry name" value="Histidine kinase-like ATPase, C-terminal domain"/>
    <property type="match status" value="1"/>
</dbReference>
<dbReference type="SUPFAM" id="SSF55874">
    <property type="entry name" value="ATPase domain of HSP90 chaperone/DNA topoisomerase II/histidine kinase"/>
    <property type="match status" value="1"/>
</dbReference>
<dbReference type="InterPro" id="IPR004358">
    <property type="entry name" value="Sig_transdc_His_kin-like_C"/>
</dbReference>
<keyword evidence="4" id="KW-0808">Transferase</keyword>
<dbReference type="InterPro" id="IPR036097">
    <property type="entry name" value="HisK_dim/P_sf"/>
</dbReference>
<evidence type="ECO:0000313" key="9">
    <source>
        <dbReference type="EMBL" id="POP52370.1"/>
    </source>
</evidence>
<keyword evidence="6" id="KW-0902">Two-component regulatory system</keyword>
<keyword evidence="5" id="KW-0418">Kinase</keyword>
<dbReference type="PANTHER" id="PTHR43711">
    <property type="entry name" value="TWO-COMPONENT HISTIDINE KINASE"/>
    <property type="match status" value="1"/>
</dbReference>
<evidence type="ECO:0000313" key="10">
    <source>
        <dbReference type="Proteomes" id="UP000237222"/>
    </source>
</evidence>
<dbReference type="InterPro" id="IPR036890">
    <property type="entry name" value="HATPase_C_sf"/>
</dbReference>
<dbReference type="InterPro" id="IPR003594">
    <property type="entry name" value="HATPase_dom"/>
</dbReference>
<dbReference type="SUPFAM" id="SSF47384">
    <property type="entry name" value="Homodimeric domain of signal transducing histidine kinase"/>
    <property type="match status" value="1"/>
</dbReference>
<dbReference type="PROSITE" id="PS50109">
    <property type="entry name" value="HIS_KIN"/>
    <property type="match status" value="1"/>
</dbReference>
<dbReference type="InterPro" id="IPR003661">
    <property type="entry name" value="HisK_dim/P_dom"/>
</dbReference>
<evidence type="ECO:0000256" key="3">
    <source>
        <dbReference type="ARBA" id="ARBA00022553"/>
    </source>
</evidence>
<evidence type="ECO:0000256" key="2">
    <source>
        <dbReference type="ARBA" id="ARBA00012438"/>
    </source>
</evidence>
<name>A0A2S4HEH4_9GAMM</name>
<dbReference type="GO" id="GO:0000155">
    <property type="term" value="F:phosphorelay sensor kinase activity"/>
    <property type="evidence" value="ECO:0007669"/>
    <property type="project" value="InterPro"/>
</dbReference>
<organism evidence="9 10">
    <name type="scientific">Zhongshania marina</name>
    <dbReference type="NCBI Taxonomy" id="2304603"/>
    <lineage>
        <taxon>Bacteria</taxon>
        <taxon>Pseudomonadati</taxon>
        <taxon>Pseudomonadota</taxon>
        <taxon>Gammaproteobacteria</taxon>
        <taxon>Cellvibrionales</taxon>
        <taxon>Spongiibacteraceae</taxon>
        <taxon>Zhongshania</taxon>
    </lineage>
</organism>
<dbReference type="InterPro" id="IPR050736">
    <property type="entry name" value="Sensor_HK_Regulatory"/>
</dbReference>
<comment type="caution">
    <text evidence="9">The sequence shown here is derived from an EMBL/GenBank/DDBJ whole genome shotgun (WGS) entry which is preliminary data.</text>
</comment>
<dbReference type="SMART" id="SM00388">
    <property type="entry name" value="HisKA"/>
    <property type="match status" value="1"/>
</dbReference>
<dbReference type="EMBL" id="PQGG01000029">
    <property type="protein sequence ID" value="POP52370.1"/>
    <property type="molecule type" value="Genomic_DNA"/>
</dbReference>
<dbReference type="CDD" id="cd00075">
    <property type="entry name" value="HATPase"/>
    <property type="match status" value="1"/>
</dbReference>
<protein>
    <recommendedName>
        <fullName evidence="2">histidine kinase</fullName>
        <ecNumber evidence="2">2.7.13.3</ecNumber>
    </recommendedName>
</protein>
<evidence type="ECO:0000256" key="1">
    <source>
        <dbReference type="ARBA" id="ARBA00000085"/>
    </source>
</evidence>
<dbReference type="Pfam" id="PF02518">
    <property type="entry name" value="HATPase_c"/>
    <property type="match status" value="1"/>
</dbReference>
<accession>A0A2S4HEH4</accession>
<evidence type="ECO:0000256" key="4">
    <source>
        <dbReference type="ARBA" id="ARBA00022679"/>
    </source>
</evidence>
<dbReference type="PRINTS" id="PR00344">
    <property type="entry name" value="BCTRLSENSOR"/>
</dbReference>
<feature type="coiled-coil region" evidence="7">
    <location>
        <begin position="265"/>
        <end position="292"/>
    </location>
</feature>
<dbReference type="EC" id="2.7.13.3" evidence="2"/>
<evidence type="ECO:0000256" key="7">
    <source>
        <dbReference type="SAM" id="Coils"/>
    </source>
</evidence>
<evidence type="ECO:0000259" key="8">
    <source>
        <dbReference type="PROSITE" id="PS50109"/>
    </source>
</evidence>
<proteinExistence type="predicted"/>
<comment type="catalytic activity">
    <reaction evidence="1">
        <text>ATP + protein L-histidine = ADP + protein N-phospho-L-histidine.</text>
        <dbReference type="EC" id="2.7.13.3"/>
    </reaction>
</comment>
<evidence type="ECO:0000256" key="5">
    <source>
        <dbReference type="ARBA" id="ARBA00022777"/>
    </source>
</evidence>
<evidence type="ECO:0000256" key="6">
    <source>
        <dbReference type="ARBA" id="ARBA00023012"/>
    </source>
</evidence>
<dbReference type="PANTHER" id="PTHR43711:SF1">
    <property type="entry name" value="HISTIDINE KINASE 1"/>
    <property type="match status" value="1"/>
</dbReference>
<gene>
    <name evidence="9" type="ORF">C0068_12615</name>
</gene>